<reference evidence="1 2" key="1">
    <citation type="submission" date="2016-11" db="EMBL/GenBank/DDBJ databases">
        <authorList>
            <person name="Jaros S."/>
            <person name="Januszkiewicz K."/>
            <person name="Wedrychowicz H."/>
        </authorList>
    </citation>
    <scope>NUCLEOTIDE SEQUENCE [LARGE SCALE GENOMIC DNA]</scope>
    <source>
        <strain evidence="1 2">GAS86</strain>
    </source>
</reference>
<accession>A0A1N6JYW6</accession>
<sequence length="31" mass="3517">MTVASHLTGNALTDTLDVFNYFKTRFSCPCY</sequence>
<proteinExistence type="predicted"/>
<gene>
    <name evidence="1" type="ORF">SAMN05444168_5488</name>
</gene>
<dbReference type="Proteomes" id="UP000184693">
    <property type="component" value="Unassembled WGS sequence"/>
</dbReference>
<organism evidence="1 2">
    <name type="scientific">Paraburkholderia phenazinium</name>
    <dbReference type="NCBI Taxonomy" id="60549"/>
    <lineage>
        <taxon>Bacteria</taxon>
        <taxon>Pseudomonadati</taxon>
        <taxon>Pseudomonadota</taxon>
        <taxon>Betaproteobacteria</taxon>
        <taxon>Burkholderiales</taxon>
        <taxon>Burkholderiaceae</taxon>
        <taxon>Paraburkholderia</taxon>
    </lineage>
</organism>
<dbReference type="EMBL" id="FSRM01000002">
    <property type="protein sequence ID" value="SIO49518.1"/>
    <property type="molecule type" value="Genomic_DNA"/>
</dbReference>
<dbReference type="AlphaFoldDB" id="A0A1N6JYW6"/>
<protein>
    <submittedName>
        <fullName evidence="1">Uncharacterized protein</fullName>
    </submittedName>
</protein>
<evidence type="ECO:0000313" key="2">
    <source>
        <dbReference type="Proteomes" id="UP000184693"/>
    </source>
</evidence>
<evidence type="ECO:0000313" key="1">
    <source>
        <dbReference type="EMBL" id="SIO49518.1"/>
    </source>
</evidence>
<name>A0A1N6JYW6_9BURK</name>